<sequence length="539" mass="60515">MDKPEKENVTYHLPEWDKQGRQYYRICSQPAENNHVAACVKIADKVIPVIFLPGVMGTNLRNIKGKEPIWFGNSPGSLDTAWGWVLKTAEERKKLLNPETTEVDDGGKILYDGLEGNVFPLRSERGWGAGLFTSYGYPLHVLQLMLNDWKVLAENIVHGTNYPTSRKLLIGKELNAQGEDGLTEAEVRHSYEFLYPLHVFGYNWLQSNVESAKHLEDYIDQVMITYHGRLAVNKVILVTHSMGGLVARHYSENMGGNENILGIVHGVMPDLGSPAAYRRMKVGEQAFAVGNVIGNSAEKLMPVLAQSPGPLQLLPGKAYGPGWLKIQGDNGMESRPLSDPYKEIYQNKKDWWRLYEAGISGGNPEDEWKKYHDIIKDKVIDFIDNLNGKYHPNTWAFYGASEKYKSDEYLMWKQTRYYPDEVESPASWQYPGPAPAIAYPSGSRIKIPVPPTERKDRQNHRQYKLVSSGSPGDGTVPVKSGYISWPGIRSQIAVDVDHEGAYASNNQNGEETAVALNFTLRAIVKMVQNIPACGECRCR</sequence>
<reference evidence="1 2" key="2">
    <citation type="submission" date="2020-02" db="EMBL/GenBank/DDBJ databases">
        <title>The new genus of Enterobacteriales.</title>
        <authorList>
            <person name="Kim I.S."/>
        </authorList>
    </citation>
    <scope>NUCLEOTIDE SEQUENCE [LARGE SCALE GENOMIC DNA]</scope>
    <source>
        <strain evidence="1 2">SAP-6</strain>
    </source>
</reference>
<accession>A0A845SXN4</accession>
<dbReference type="PANTHER" id="PTHR11440">
    <property type="entry name" value="LECITHIN-CHOLESTEROL ACYLTRANSFERASE-RELATED"/>
    <property type="match status" value="1"/>
</dbReference>
<dbReference type="InterPro" id="IPR029058">
    <property type="entry name" value="AB_hydrolase_fold"/>
</dbReference>
<organism evidence="1 2">
    <name type="scientific">Acerihabitans arboris</name>
    <dbReference type="NCBI Taxonomy" id="2691583"/>
    <lineage>
        <taxon>Bacteria</taxon>
        <taxon>Pseudomonadati</taxon>
        <taxon>Pseudomonadota</taxon>
        <taxon>Gammaproteobacteria</taxon>
        <taxon>Enterobacterales</taxon>
        <taxon>Pectobacteriaceae</taxon>
        <taxon>Acerihabitans</taxon>
    </lineage>
</organism>
<gene>
    <name evidence="1" type="ORF">GRH90_23145</name>
</gene>
<name>A0A845SXN4_9GAMM</name>
<dbReference type="AlphaFoldDB" id="A0A845SXN4"/>
<dbReference type="InterPro" id="IPR003386">
    <property type="entry name" value="LACT/PDAT_acylTrfase"/>
</dbReference>
<evidence type="ECO:0008006" key="3">
    <source>
        <dbReference type="Google" id="ProtNLM"/>
    </source>
</evidence>
<evidence type="ECO:0000313" key="2">
    <source>
        <dbReference type="Proteomes" id="UP000461443"/>
    </source>
</evidence>
<proteinExistence type="predicted"/>
<dbReference type="Pfam" id="PF02450">
    <property type="entry name" value="LCAT"/>
    <property type="match status" value="1"/>
</dbReference>
<comment type="caution">
    <text evidence="1">The sequence shown here is derived from an EMBL/GenBank/DDBJ whole genome shotgun (WGS) entry which is preliminary data.</text>
</comment>
<reference evidence="1 2" key="1">
    <citation type="submission" date="2019-12" db="EMBL/GenBank/DDBJ databases">
        <authorList>
            <person name="Lee S.D."/>
        </authorList>
    </citation>
    <scope>NUCLEOTIDE SEQUENCE [LARGE SCALE GENOMIC DNA]</scope>
    <source>
        <strain evidence="1 2">SAP-6</strain>
    </source>
</reference>
<protein>
    <recommendedName>
        <fullName evidence="3">PGAP1-like protein</fullName>
    </recommendedName>
</protein>
<dbReference type="GO" id="GO:0008374">
    <property type="term" value="F:O-acyltransferase activity"/>
    <property type="evidence" value="ECO:0007669"/>
    <property type="project" value="InterPro"/>
</dbReference>
<dbReference type="SUPFAM" id="SSF53474">
    <property type="entry name" value="alpha/beta-Hydrolases"/>
    <property type="match status" value="1"/>
</dbReference>
<dbReference type="RefSeq" id="WP_162368343.1">
    <property type="nucleotide sequence ID" value="NZ_WUBS01000020.1"/>
</dbReference>
<dbReference type="Proteomes" id="UP000461443">
    <property type="component" value="Unassembled WGS sequence"/>
</dbReference>
<evidence type="ECO:0000313" key="1">
    <source>
        <dbReference type="EMBL" id="NDL65635.1"/>
    </source>
</evidence>
<keyword evidence="2" id="KW-1185">Reference proteome</keyword>
<dbReference type="GO" id="GO:0006629">
    <property type="term" value="P:lipid metabolic process"/>
    <property type="evidence" value="ECO:0007669"/>
    <property type="project" value="InterPro"/>
</dbReference>
<dbReference type="EMBL" id="WUBS01000020">
    <property type="protein sequence ID" value="NDL65635.1"/>
    <property type="molecule type" value="Genomic_DNA"/>
</dbReference>
<dbReference type="Gene3D" id="3.40.50.1820">
    <property type="entry name" value="alpha/beta hydrolase"/>
    <property type="match status" value="1"/>
</dbReference>